<reference evidence="3" key="2">
    <citation type="submission" date="2025-08" db="UniProtKB">
        <authorList>
            <consortium name="RefSeq"/>
        </authorList>
    </citation>
    <scope>IDENTIFICATION</scope>
    <source>
        <tissue evidence="3">Leaf</tissue>
    </source>
</reference>
<accession>A0ABM1R9H9</accession>
<evidence type="ECO:0000313" key="2">
    <source>
        <dbReference type="Proteomes" id="UP000694864"/>
    </source>
</evidence>
<name>A0ABM1R9H9_CAMSA</name>
<dbReference type="RefSeq" id="XP_019095667.1">
    <property type="nucleotide sequence ID" value="XM_019240122.1"/>
</dbReference>
<protein>
    <submittedName>
        <fullName evidence="3">Uncharacterized protein LOC104763598</fullName>
    </submittedName>
</protein>
<evidence type="ECO:0000313" key="3">
    <source>
        <dbReference type="RefSeq" id="XP_019095667.1"/>
    </source>
</evidence>
<dbReference type="Proteomes" id="UP000694864">
    <property type="component" value="Chromosome 18"/>
</dbReference>
<reference evidence="2" key="1">
    <citation type="journal article" date="2014" name="Nat. Commun.">
        <title>The emerging biofuel crop Camelina sativa retains a highly undifferentiated hexaploid genome structure.</title>
        <authorList>
            <person name="Kagale S."/>
            <person name="Koh C."/>
            <person name="Nixon J."/>
            <person name="Bollina V."/>
            <person name="Clarke W.E."/>
            <person name="Tuteja R."/>
            <person name="Spillane C."/>
            <person name="Robinson S.J."/>
            <person name="Links M.G."/>
            <person name="Clarke C."/>
            <person name="Higgins E.E."/>
            <person name="Huebert T."/>
            <person name="Sharpe A.G."/>
            <person name="Parkin I.A."/>
        </authorList>
    </citation>
    <scope>NUCLEOTIDE SEQUENCE [LARGE SCALE GENOMIC DNA]</scope>
    <source>
        <strain evidence="2">cv. DH55</strain>
    </source>
</reference>
<dbReference type="GeneID" id="104763598"/>
<dbReference type="InterPro" id="IPR005174">
    <property type="entry name" value="KIB1-4_b-propeller"/>
</dbReference>
<evidence type="ECO:0000259" key="1">
    <source>
        <dbReference type="Pfam" id="PF03478"/>
    </source>
</evidence>
<proteinExistence type="predicted"/>
<dbReference type="PANTHER" id="PTHR31681">
    <property type="entry name" value="C2H2-LIKE ZINC FINGER PROTEIN"/>
    <property type="match status" value="1"/>
</dbReference>
<gene>
    <name evidence="3" type="primary">LOC104763598</name>
</gene>
<feature type="domain" description="KIB1-4 beta-propeller" evidence="1">
    <location>
        <begin position="33"/>
        <end position="278"/>
    </location>
</feature>
<sequence>MYVDPCGADPRKLVIRRAGDSSPLEKKLSMELTNDMRTIGTSNGWLTTLKEGVMGLQDIVASDADPKRISLPPLEALPHCQTQIITNVAISSSSPEEEDCVVAVKFLGPQLSFFRFAQSNSEWTNIRIPNPCFFSSPVMYSKKDNMFRIPGCGGHLIASWDLHKHGEKPKFRRFQFRKILNLTKNNKTFLDSCYKSEHLVESITTGETFMVKLYKKTIGGTARIKTEALMVFKLDDKGSAVYTQDIGDLCIFLTKSEPFCVPSSSLPDMYPNHVKILDVNETTIVNLADQFESGNY</sequence>
<keyword evidence="2" id="KW-1185">Reference proteome</keyword>
<organism evidence="2 3">
    <name type="scientific">Camelina sativa</name>
    <name type="common">False flax</name>
    <name type="synonym">Myagrum sativum</name>
    <dbReference type="NCBI Taxonomy" id="90675"/>
    <lineage>
        <taxon>Eukaryota</taxon>
        <taxon>Viridiplantae</taxon>
        <taxon>Streptophyta</taxon>
        <taxon>Embryophyta</taxon>
        <taxon>Tracheophyta</taxon>
        <taxon>Spermatophyta</taxon>
        <taxon>Magnoliopsida</taxon>
        <taxon>eudicotyledons</taxon>
        <taxon>Gunneridae</taxon>
        <taxon>Pentapetalae</taxon>
        <taxon>rosids</taxon>
        <taxon>malvids</taxon>
        <taxon>Brassicales</taxon>
        <taxon>Brassicaceae</taxon>
        <taxon>Camelineae</taxon>
        <taxon>Camelina</taxon>
    </lineage>
</organism>
<dbReference type="Pfam" id="PF03478">
    <property type="entry name" value="Beta-prop_KIB1-4"/>
    <property type="match status" value="1"/>
</dbReference>
<dbReference type="PANTHER" id="PTHR31681:SF54">
    <property type="entry name" value="DUF295 DOMAIN-CONTAINING PROTEIN-RELATED"/>
    <property type="match status" value="1"/>
</dbReference>